<comment type="caution">
    <text evidence="4">The sequence shown here is derived from an EMBL/GenBank/DDBJ whole genome shotgun (WGS) entry which is preliminary data.</text>
</comment>
<evidence type="ECO:0000313" key="5">
    <source>
        <dbReference type="Proteomes" id="UP000285740"/>
    </source>
</evidence>
<proteinExistence type="predicted"/>
<dbReference type="SUPFAM" id="SSF53041">
    <property type="entry name" value="Resolvase-like"/>
    <property type="match status" value="1"/>
</dbReference>
<organism evidence="4 5">
    <name type="scientific">Eubacterium ventriosum</name>
    <dbReference type="NCBI Taxonomy" id="39496"/>
    <lineage>
        <taxon>Bacteria</taxon>
        <taxon>Bacillati</taxon>
        <taxon>Bacillota</taxon>
        <taxon>Clostridia</taxon>
        <taxon>Eubacteriales</taxon>
        <taxon>Eubacteriaceae</taxon>
        <taxon>Eubacterium</taxon>
    </lineage>
</organism>
<gene>
    <name evidence="4" type="ORF">DW918_05455</name>
</gene>
<dbReference type="AlphaFoldDB" id="A0A413T731"/>
<keyword evidence="1" id="KW-0238">DNA-binding</keyword>
<evidence type="ECO:0000313" key="4">
    <source>
        <dbReference type="EMBL" id="RHA80828.1"/>
    </source>
</evidence>
<dbReference type="Pfam" id="PF00239">
    <property type="entry name" value="Resolvase"/>
    <property type="match status" value="1"/>
</dbReference>
<dbReference type="Proteomes" id="UP000285740">
    <property type="component" value="Unassembled WGS sequence"/>
</dbReference>
<feature type="domain" description="Resolvase/invertase-type recombinase catalytic" evidence="3">
    <location>
        <begin position="14"/>
        <end position="150"/>
    </location>
</feature>
<dbReference type="SMART" id="SM00857">
    <property type="entry name" value="Resolvase"/>
    <property type="match status" value="1"/>
</dbReference>
<dbReference type="RefSeq" id="WP_118030372.1">
    <property type="nucleotide sequence ID" value="NZ_QSFV01000013.1"/>
</dbReference>
<name>A0A413T731_9FIRM</name>
<dbReference type="GO" id="GO:0003677">
    <property type="term" value="F:DNA binding"/>
    <property type="evidence" value="ECO:0007669"/>
    <property type="project" value="UniProtKB-KW"/>
</dbReference>
<dbReference type="InterPro" id="IPR036162">
    <property type="entry name" value="Resolvase-like_N_sf"/>
</dbReference>
<evidence type="ECO:0000256" key="1">
    <source>
        <dbReference type="ARBA" id="ARBA00023125"/>
    </source>
</evidence>
<reference evidence="4 5" key="1">
    <citation type="submission" date="2018-08" db="EMBL/GenBank/DDBJ databases">
        <title>A genome reference for cultivated species of the human gut microbiota.</title>
        <authorList>
            <person name="Zou Y."/>
            <person name="Xue W."/>
            <person name="Luo G."/>
        </authorList>
    </citation>
    <scope>NUCLEOTIDE SEQUENCE [LARGE SCALE GENOMIC DNA]</scope>
    <source>
        <strain evidence="4 5">AM42-30</strain>
    </source>
</reference>
<evidence type="ECO:0000259" key="3">
    <source>
        <dbReference type="SMART" id="SM00857"/>
    </source>
</evidence>
<sequence length="150" mass="17841">MKMNEISVIDGKRVWIYQRDSLGNNSAKLEEQKQKMLELAEHHGFEVVGCTTEIASGKKIRRKGIHKIKRVFKKKRADILMVKSLDRLTVNMSCYEELDGWFRMQNVKVFGYDYDDFVETDEHTCLMLTRRKWSFRKFVKSIILKVKGMW</sequence>
<dbReference type="GO" id="GO:0000150">
    <property type="term" value="F:DNA strand exchange activity"/>
    <property type="evidence" value="ECO:0007669"/>
    <property type="project" value="InterPro"/>
</dbReference>
<dbReference type="InterPro" id="IPR050639">
    <property type="entry name" value="SSR_resolvase"/>
</dbReference>
<dbReference type="PANTHER" id="PTHR30461">
    <property type="entry name" value="DNA-INVERTASE FROM LAMBDOID PROPHAGE"/>
    <property type="match status" value="1"/>
</dbReference>
<protein>
    <recommendedName>
        <fullName evidence="3">Resolvase/invertase-type recombinase catalytic domain-containing protein</fullName>
    </recommendedName>
</protein>
<dbReference type="Gene3D" id="3.40.50.1390">
    <property type="entry name" value="Resolvase, N-terminal catalytic domain"/>
    <property type="match status" value="1"/>
</dbReference>
<evidence type="ECO:0000256" key="2">
    <source>
        <dbReference type="ARBA" id="ARBA00023172"/>
    </source>
</evidence>
<dbReference type="EMBL" id="QSFV01000013">
    <property type="protein sequence ID" value="RHA80828.1"/>
    <property type="molecule type" value="Genomic_DNA"/>
</dbReference>
<dbReference type="InterPro" id="IPR006119">
    <property type="entry name" value="Resolv_N"/>
</dbReference>
<dbReference type="PANTHER" id="PTHR30461:SF2">
    <property type="entry name" value="SERINE RECOMBINASE PINE-RELATED"/>
    <property type="match status" value="1"/>
</dbReference>
<keyword evidence="2" id="KW-0233">DNA recombination</keyword>
<accession>A0A413T731</accession>